<dbReference type="EMBL" id="CAJVAP010000012">
    <property type="protein sequence ID" value="CAG7610241.1"/>
    <property type="molecule type" value="Genomic_DNA"/>
</dbReference>
<feature type="domain" description="DUF559" evidence="1">
    <location>
        <begin position="185"/>
        <end position="262"/>
    </location>
</feature>
<name>A0A916NN09_9MICO</name>
<sequence>MIDPLGTQGVARTSSLIAQGWSRHRIAEALETGRLIRPRRGWVAKPSADPGLLLAARHGVLLGCITQANRLGLWVRSEPVRHFAVRESGARSRPSGVLHWRTPLVQRDPDALEDPLANVLDAVARCQPFEEAVAIWDSALNNGLVEWLVLSRLPFAGVAKDVLAASNRFADSGLESYVRTRLAWLRVRIVAQAWVHGHRVDFLIGERLVLQIDGSQHSGAQRMADNRHDAELRLRGYEVIRIGYTQVMRDWPNVQQLIMDAISQGLHLAA</sequence>
<accession>A0A916NN09</accession>
<comment type="caution">
    <text evidence="2">The sequence shown here is derived from an EMBL/GenBank/DDBJ whole genome shotgun (WGS) entry which is preliminary data.</text>
</comment>
<dbReference type="AlphaFoldDB" id="A0A916NN09"/>
<reference evidence="2" key="1">
    <citation type="submission" date="2021-06" db="EMBL/GenBank/DDBJ databases">
        <authorList>
            <person name="Criscuolo A."/>
        </authorList>
    </citation>
    <scope>NUCLEOTIDE SEQUENCE</scope>
    <source>
        <strain evidence="2">CIP111803</strain>
    </source>
</reference>
<proteinExistence type="predicted"/>
<gene>
    <name evidence="2" type="ORF">LEUCIP111803_01281</name>
</gene>
<evidence type="ECO:0000313" key="2">
    <source>
        <dbReference type="EMBL" id="CAG7610241.1"/>
    </source>
</evidence>
<evidence type="ECO:0000259" key="1">
    <source>
        <dbReference type="Pfam" id="PF04480"/>
    </source>
</evidence>
<dbReference type="Proteomes" id="UP000693892">
    <property type="component" value="Unassembled WGS sequence"/>
</dbReference>
<keyword evidence="3" id="KW-1185">Reference proteome</keyword>
<protein>
    <recommendedName>
        <fullName evidence="1">DUF559 domain-containing protein</fullName>
    </recommendedName>
</protein>
<dbReference type="Pfam" id="PF04480">
    <property type="entry name" value="DUF559"/>
    <property type="match status" value="1"/>
</dbReference>
<dbReference type="InterPro" id="IPR007569">
    <property type="entry name" value="DUF559"/>
</dbReference>
<organism evidence="2 3">
    <name type="scientific">Leucobacter soli</name>
    <dbReference type="NCBI Taxonomy" id="2812850"/>
    <lineage>
        <taxon>Bacteria</taxon>
        <taxon>Bacillati</taxon>
        <taxon>Actinomycetota</taxon>
        <taxon>Actinomycetes</taxon>
        <taxon>Micrococcales</taxon>
        <taxon>Microbacteriaceae</taxon>
        <taxon>Leucobacter</taxon>
    </lineage>
</organism>
<evidence type="ECO:0000313" key="3">
    <source>
        <dbReference type="Proteomes" id="UP000693892"/>
    </source>
</evidence>